<feature type="region of interest" description="Disordered" evidence="4">
    <location>
        <begin position="1"/>
        <end position="30"/>
    </location>
</feature>
<keyword evidence="7" id="KW-1185">Reference proteome</keyword>
<dbReference type="Gene3D" id="3.40.950.10">
    <property type="entry name" value="Fe-only Hydrogenase (Larger Subunit), Chain L, domain 3"/>
    <property type="match status" value="1"/>
</dbReference>
<keyword evidence="3" id="KW-0411">Iron-sulfur</keyword>
<feature type="compositionally biased region" description="Basic and acidic residues" evidence="4">
    <location>
        <begin position="390"/>
        <end position="402"/>
    </location>
</feature>
<evidence type="ECO:0000259" key="5">
    <source>
        <dbReference type="Pfam" id="PF02906"/>
    </source>
</evidence>
<dbReference type="SUPFAM" id="SSF53920">
    <property type="entry name" value="Fe-only hydrogenase"/>
    <property type="match status" value="1"/>
</dbReference>
<feature type="compositionally biased region" description="Basic residues" evidence="4">
    <location>
        <begin position="1"/>
        <end position="16"/>
    </location>
</feature>
<name>A0A0D2KZL2_HYPSF</name>
<dbReference type="STRING" id="945553.A0A0D2KZL2"/>
<dbReference type="PANTHER" id="PTHR11615">
    <property type="entry name" value="NITRATE, FORMATE, IRON DEHYDROGENASE"/>
    <property type="match status" value="1"/>
</dbReference>
<keyword evidence="2" id="KW-0479">Metal-binding</keyword>
<dbReference type="AlphaFoldDB" id="A0A0D2KZL2"/>
<feature type="domain" description="Iron hydrogenase large subunit C-terminal" evidence="5">
    <location>
        <begin position="194"/>
        <end position="385"/>
    </location>
</feature>
<evidence type="ECO:0000256" key="3">
    <source>
        <dbReference type="ARBA" id="ARBA00023014"/>
    </source>
</evidence>
<evidence type="ECO:0000256" key="1">
    <source>
        <dbReference type="ARBA" id="ARBA00006596"/>
    </source>
</evidence>
<feature type="compositionally biased region" description="Basic residues" evidence="4">
    <location>
        <begin position="106"/>
        <end position="117"/>
    </location>
</feature>
<protein>
    <recommendedName>
        <fullName evidence="5">Iron hydrogenase large subunit C-terminal domain-containing protein</fullName>
    </recommendedName>
</protein>
<dbReference type="Pfam" id="PF02906">
    <property type="entry name" value="Fe_hyd_lg_C"/>
    <property type="match status" value="1"/>
</dbReference>
<organism evidence="6 7">
    <name type="scientific">Hypholoma sublateritium (strain FD-334 SS-4)</name>
    <dbReference type="NCBI Taxonomy" id="945553"/>
    <lineage>
        <taxon>Eukaryota</taxon>
        <taxon>Fungi</taxon>
        <taxon>Dikarya</taxon>
        <taxon>Basidiomycota</taxon>
        <taxon>Agaricomycotina</taxon>
        <taxon>Agaricomycetes</taxon>
        <taxon>Agaricomycetidae</taxon>
        <taxon>Agaricales</taxon>
        <taxon>Agaricineae</taxon>
        <taxon>Strophariaceae</taxon>
        <taxon>Hypholoma</taxon>
    </lineage>
</organism>
<comment type="similarity">
    <text evidence="1">Belongs to the NARF family.</text>
</comment>
<reference evidence="7" key="1">
    <citation type="submission" date="2014-04" db="EMBL/GenBank/DDBJ databases">
        <title>Evolutionary Origins and Diversification of the Mycorrhizal Mutualists.</title>
        <authorList>
            <consortium name="DOE Joint Genome Institute"/>
            <consortium name="Mycorrhizal Genomics Consortium"/>
            <person name="Kohler A."/>
            <person name="Kuo A."/>
            <person name="Nagy L.G."/>
            <person name="Floudas D."/>
            <person name="Copeland A."/>
            <person name="Barry K.W."/>
            <person name="Cichocki N."/>
            <person name="Veneault-Fourrey C."/>
            <person name="LaButti K."/>
            <person name="Lindquist E.A."/>
            <person name="Lipzen A."/>
            <person name="Lundell T."/>
            <person name="Morin E."/>
            <person name="Murat C."/>
            <person name="Riley R."/>
            <person name="Ohm R."/>
            <person name="Sun H."/>
            <person name="Tunlid A."/>
            <person name="Henrissat B."/>
            <person name="Grigoriev I.V."/>
            <person name="Hibbett D.S."/>
            <person name="Martin F."/>
        </authorList>
    </citation>
    <scope>NUCLEOTIDE SEQUENCE [LARGE SCALE GENOMIC DNA]</scope>
    <source>
        <strain evidence="7">FD-334 SS-4</strain>
    </source>
</reference>
<evidence type="ECO:0000313" key="6">
    <source>
        <dbReference type="EMBL" id="KJA19912.1"/>
    </source>
</evidence>
<evidence type="ECO:0000256" key="4">
    <source>
        <dbReference type="SAM" id="MobiDB-lite"/>
    </source>
</evidence>
<feature type="region of interest" description="Disordered" evidence="4">
    <location>
        <begin position="389"/>
        <end position="409"/>
    </location>
</feature>
<dbReference type="EMBL" id="KN817572">
    <property type="protein sequence ID" value="KJA19912.1"/>
    <property type="molecule type" value="Genomic_DNA"/>
</dbReference>
<dbReference type="OrthoDB" id="10253113at2759"/>
<dbReference type="Proteomes" id="UP000054270">
    <property type="component" value="Unassembled WGS sequence"/>
</dbReference>
<keyword evidence="2" id="KW-0408">Iron</keyword>
<sequence>MQRVHHVRRVRAHHAAVAHGGARGARGGRRAARRLRAARARALHRPAVARVARRGAQRRRRVLLLRGRRRRGDAAPSAAPRAGVRAHGARVRACVRHDVRTGARAARARRGVRRAARRGGDGGGGGRAADAGERVPWVDLLRGEGARGDAAVHRADEEPAAGDGHAREGVAGPQVGAQVRHLLSILGRLTDLRSPDGVYHVTVMPCYDKKLEASRKDFYDEAYATRDVDCVITTGELELLMREKGWDLGLAVPGERDAGAVSADIPELIQHPGTSSGSYLHAIMAHVRASSDTPLELAVKMVRNADYEEYTLTEGGRTVFKGAKCYGFRNLQNIVRKVGKERGVRTGGGAAGRLAARVRNGAKGEESKYDYVEVMACPGGCVNGGGQLKPARDAEGHERDWGDGMPSGKWGDREWTRTVEATYWRDEQTYLEARADHAGRVRGALGRRALRTGYAAVESDVVGLAVKW</sequence>
<evidence type="ECO:0000256" key="2">
    <source>
        <dbReference type="ARBA" id="ARBA00022485"/>
    </source>
</evidence>
<dbReference type="GO" id="GO:0051539">
    <property type="term" value="F:4 iron, 4 sulfur cluster binding"/>
    <property type="evidence" value="ECO:0007669"/>
    <property type="project" value="UniProtKB-KW"/>
</dbReference>
<gene>
    <name evidence="6" type="ORF">HYPSUDRAFT_43802</name>
</gene>
<keyword evidence="2" id="KW-0004">4Fe-4S</keyword>
<dbReference type="Gene3D" id="3.40.50.1780">
    <property type="match status" value="1"/>
</dbReference>
<dbReference type="InterPro" id="IPR050340">
    <property type="entry name" value="Cytosolic_Fe-S_CAF"/>
</dbReference>
<feature type="region of interest" description="Disordered" evidence="4">
    <location>
        <begin position="105"/>
        <end position="130"/>
    </location>
</feature>
<proteinExistence type="inferred from homology"/>
<dbReference type="InterPro" id="IPR009016">
    <property type="entry name" value="Fe_hydrogenase"/>
</dbReference>
<accession>A0A0D2KZL2</accession>
<dbReference type="InterPro" id="IPR004108">
    <property type="entry name" value="Fe_hydrogenase_lsu_C"/>
</dbReference>
<evidence type="ECO:0000313" key="7">
    <source>
        <dbReference type="Proteomes" id="UP000054270"/>
    </source>
</evidence>